<comment type="caution">
    <text evidence="1">The sequence shown here is derived from an EMBL/GenBank/DDBJ whole genome shotgun (WGS) entry which is preliminary data.</text>
</comment>
<name>A0ABR0ACN0_9CRUS</name>
<gene>
    <name evidence="1" type="ORF">OUZ56_008334</name>
</gene>
<proteinExistence type="predicted"/>
<sequence>MGTLLRLSITCYSSPPLRAQTPVPFKLWSAFLIGNIDCRTLLGDLRSIHLELLCRKTLRDVDVLCIQEQPTFTRQVSEKRCPTKERRYTNLNKEPVGLDLARILIVDCGMRRENATKCFVKQDDRCTASECNYFAKLNRNGNQKRYPSLKCLKLLRRLYSHVVDDETEVG</sequence>
<reference evidence="1 2" key="1">
    <citation type="journal article" date="2023" name="Nucleic Acids Res.">
        <title>The hologenome of Daphnia magna reveals possible DNA methylation and microbiome-mediated evolution of the host genome.</title>
        <authorList>
            <person name="Chaturvedi A."/>
            <person name="Li X."/>
            <person name="Dhandapani V."/>
            <person name="Marshall H."/>
            <person name="Kissane S."/>
            <person name="Cuenca-Cambronero M."/>
            <person name="Asole G."/>
            <person name="Calvet F."/>
            <person name="Ruiz-Romero M."/>
            <person name="Marangio P."/>
            <person name="Guigo R."/>
            <person name="Rago D."/>
            <person name="Mirbahai L."/>
            <person name="Eastwood N."/>
            <person name="Colbourne J.K."/>
            <person name="Zhou J."/>
            <person name="Mallon E."/>
            <person name="Orsini L."/>
        </authorList>
    </citation>
    <scope>NUCLEOTIDE SEQUENCE [LARGE SCALE GENOMIC DNA]</scope>
    <source>
        <strain evidence="1">LRV0_1</strain>
    </source>
</reference>
<organism evidence="1 2">
    <name type="scientific">Daphnia magna</name>
    <dbReference type="NCBI Taxonomy" id="35525"/>
    <lineage>
        <taxon>Eukaryota</taxon>
        <taxon>Metazoa</taxon>
        <taxon>Ecdysozoa</taxon>
        <taxon>Arthropoda</taxon>
        <taxon>Crustacea</taxon>
        <taxon>Branchiopoda</taxon>
        <taxon>Diplostraca</taxon>
        <taxon>Cladocera</taxon>
        <taxon>Anomopoda</taxon>
        <taxon>Daphniidae</taxon>
        <taxon>Daphnia</taxon>
    </lineage>
</organism>
<evidence type="ECO:0000313" key="2">
    <source>
        <dbReference type="Proteomes" id="UP001234178"/>
    </source>
</evidence>
<dbReference type="Proteomes" id="UP001234178">
    <property type="component" value="Unassembled WGS sequence"/>
</dbReference>
<dbReference type="EMBL" id="JAOYFB010000037">
    <property type="protein sequence ID" value="KAK4022890.1"/>
    <property type="molecule type" value="Genomic_DNA"/>
</dbReference>
<protein>
    <submittedName>
        <fullName evidence="1">Uncharacterized protein</fullName>
    </submittedName>
</protein>
<accession>A0ABR0ACN0</accession>
<evidence type="ECO:0000313" key="1">
    <source>
        <dbReference type="EMBL" id="KAK4022890.1"/>
    </source>
</evidence>
<keyword evidence="2" id="KW-1185">Reference proteome</keyword>